<keyword evidence="1" id="KW-0732">Signal</keyword>
<dbReference type="InterPro" id="IPR029467">
    <property type="entry name" value="Cyt_c7-like"/>
</dbReference>
<dbReference type="Gene3D" id="3.90.10.10">
    <property type="entry name" value="Cytochrome C3"/>
    <property type="match status" value="2"/>
</dbReference>
<feature type="domain" description="Cytochrome c7-like" evidence="2">
    <location>
        <begin position="52"/>
        <end position="129"/>
    </location>
</feature>
<reference evidence="3" key="1">
    <citation type="submission" date="2020-12" db="EMBL/GenBank/DDBJ databases">
        <title>Geomonas sp. Red875, isolated from river sediment.</title>
        <authorList>
            <person name="Xu Z."/>
            <person name="Zhang Z."/>
            <person name="Masuda Y."/>
            <person name="Itoh H."/>
            <person name="Senoo K."/>
        </authorList>
    </citation>
    <scope>NUCLEOTIDE SEQUENCE</scope>
    <source>
        <strain evidence="3">Red875</strain>
    </source>
</reference>
<dbReference type="NCBIfam" id="TIGR04257">
    <property type="entry name" value="nanowire_3heme"/>
    <property type="match status" value="2"/>
</dbReference>
<gene>
    <name evidence="3" type="ORF">JFN93_02665</name>
</gene>
<comment type="caution">
    <text evidence="3">The sequence shown here is derived from an EMBL/GenBank/DDBJ whole genome shotgun (WGS) entry which is preliminary data.</text>
</comment>
<dbReference type="AlphaFoldDB" id="A0A8J7IW47"/>
<dbReference type="InterPro" id="IPR026352">
    <property type="entry name" value="Nanowire_3heme"/>
</dbReference>
<dbReference type="Proteomes" id="UP000636888">
    <property type="component" value="Unassembled WGS sequence"/>
</dbReference>
<feature type="chain" id="PRO_5035325576" description="Cytochrome c7-like domain-containing protein" evidence="1">
    <location>
        <begin position="21"/>
        <end position="266"/>
    </location>
</feature>
<feature type="signal peptide" evidence="1">
    <location>
        <begin position="1"/>
        <end position="20"/>
    </location>
</feature>
<dbReference type="EMBL" id="JAEMHM010000002">
    <property type="protein sequence ID" value="MBJ6723602.1"/>
    <property type="molecule type" value="Genomic_DNA"/>
</dbReference>
<sequence>MKKSYLVLLLLLVGAGMAWAQGGMKKKKPLPYEFGTVTLNNYSEHAGMPPAVFDHWVHRKHFTCRLCHVDIGFGMTAGSTKIKAADNMKGYYCGTCHNGQSEFGKGKLFASCAKEYTREDYKVCVNCHRVDRSEAREDAFYDFAQGMPRETFGNGINWEKAEEMGKIKLTDYLEGVSVKKAKLKTQQDFSLTSKVEGMPDIIFSHKKHTVWSGCELCHPDIFVGVKKGATKYSMVEIFDGKYCGVCHGKVAFPNTDCQRCHSAPVQ</sequence>
<dbReference type="PANTHER" id="PTHR39425:SF1">
    <property type="entry name" value="CYTOCHROME C7-LIKE DOMAIN-CONTAINING PROTEIN"/>
    <property type="match status" value="1"/>
</dbReference>
<organism evidence="3 4">
    <name type="scientific">Geomesophilobacter sediminis</name>
    <dbReference type="NCBI Taxonomy" id="2798584"/>
    <lineage>
        <taxon>Bacteria</taxon>
        <taxon>Pseudomonadati</taxon>
        <taxon>Thermodesulfobacteriota</taxon>
        <taxon>Desulfuromonadia</taxon>
        <taxon>Geobacterales</taxon>
        <taxon>Geobacteraceae</taxon>
        <taxon>Geomesophilobacter</taxon>
    </lineage>
</organism>
<evidence type="ECO:0000313" key="3">
    <source>
        <dbReference type="EMBL" id="MBJ6723602.1"/>
    </source>
</evidence>
<accession>A0A8J7IW47</accession>
<dbReference type="PANTHER" id="PTHR39425">
    <property type="entry name" value="LIPOPROTEIN CYTOCHROME C"/>
    <property type="match status" value="1"/>
</dbReference>
<dbReference type="SUPFAM" id="SSF48695">
    <property type="entry name" value="Multiheme cytochromes"/>
    <property type="match status" value="1"/>
</dbReference>
<proteinExistence type="predicted"/>
<keyword evidence="4" id="KW-1185">Reference proteome</keyword>
<feature type="domain" description="Cytochrome c7-like" evidence="2">
    <location>
        <begin position="202"/>
        <end position="262"/>
    </location>
</feature>
<evidence type="ECO:0000313" key="4">
    <source>
        <dbReference type="Proteomes" id="UP000636888"/>
    </source>
</evidence>
<evidence type="ECO:0000259" key="2">
    <source>
        <dbReference type="Pfam" id="PF14522"/>
    </source>
</evidence>
<dbReference type="Pfam" id="PF14522">
    <property type="entry name" value="Cytochrome_C7"/>
    <property type="match status" value="2"/>
</dbReference>
<dbReference type="InterPro" id="IPR036280">
    <property type="entry name" value="Multihaem_cyt_sf"/>
</dbReference>
<protein>
    <recommendedName>
        <fullName evidence="2">Cytochrome c7-like domain-containing protein</fullName>
    </recommendedName>
</protein>
<evidence type="ECO:0000256" key="1">
    <source>
        <dbReference type="SAM" id="SignalP"/>
    </source>
</evidence>
<dbReference type="RefSeq" id="WP_199382443.1">
    <property type="nucleotide sequence ID" value="NZ_JAEMHM010000002.1"/>
</dbReference>
<name>A0A8J7IW47_9BACT</name>